<feature type="transmembrane region" description="Helical" evidence="1">
    <location>
        <begin position="45"/>
        <end position="68"/>
    </location>
</feature>
<dbReference type="Proteomes" id="UP000317365">
    <property type="component" value="Chromosome"/>
</dbReference>
<proteinExistence type="predicted"/>
<accession>A0A515ESY0</accession>
<keyword evidence="1" id="KW-0472">Membrane</keyword>
<evidence type="ECO:0000256" key="1">
    <source>
        <dbReference type="SAM" id="Phobius"/>
    </source>
</evidence>
<evidence type="ECO:0000313" key="2">
    <source>
        <dbReference type="EMBL" id="QDL55673.1"/>
    </source>
</evidence>
<dbReference type="RefSeq" id="WP_142812828.1">
    <property type="nucleotide sequence ID" value="NZ_CP036282.1"/>
</dbReference>
<keyword evidence="1" id="KW-0812">Transmembrane</keyword>
<dbReference type="EMBL" id="CP036282">
    <property type="protein sequence ID" value="QDL55673.1"/>
    <property type="molecule type" value="Genomic_DNA"/>
</dbReference>
<dbReference type="InterPro" id="IPR021344">
    <property type="entry name" value="DUF2970"/>
</dbReference>
<reference evidence="3" key="2">
    <citation type="journal article" date="2020" name="Int. J. Syst. Evol. Microbiol.">
        <title>Genomic insights into a novel species Rhodoferax aquaticus sp. nov., isolated from freshwater.</title>
        <authorList>
            <person name="Li T."/>
            <person name="Zhuo Y."/>
            <person name="Jin C.Z."/>
            <person name="Wu X."/>
            <person name="Ko S.R."/>
            <person name="Jin F.J."/>
            <person name="Ahn C.Y."/>
            <person name="Oh H.M."/>
            <person name="Lee H.G."/>
            <person name="Jin L."/>
        </authorList>
    </citation>
    <scope>NUCLEOTIDE SEQUENCE [LARGE SCALE GENOMIC DNA]</scope>
    <source>
        <strain evidence="3">Gr-4</strain>
    </source>
</reference>
<evidence type="ECO:0000313" key="3">
    <source>
        <dbReference type="Proteomes" id="UP000317365"/>
    </source>
</evidence>
<organism evidence="2 3">
    <name type="scientific">Rhodoferax aquaticus</name>
    <dbReference type="NCBI Taxonomy" id="2527691"/>
    <lineage>
        <taxon>Bacteria</taxon>
        <taxon>Pseudomonadati</taxon>
        <taxon>Pseudomonadota</taxon>
        <taxon>Betaproteobacteria</taxon>
        <taxon>Burkholderiales</taxon>
        <taxon>Comamonadaceae</taxon>
        <taxon>Rhodoferax</taxon>
    </lineage>
</organism>
<keyword evidence="3" id="KW-1185">Reference proteome</keyword>
<gene>
    <name evidence="2" type="ORF">EXZ61_16680</name>
</gene>
<protein>
    <submittedName>
        <fullName evidence="2">DUF2970 domain-containing protein</fullName>
    </submittedName>
</protein>
<keyword evidence="1" id="KW-1133">Transmembrane helix</keyword>
<name>A0A515ESY0_9BURK</name>
<dbReference type="Pfam" id="PF11174">
    <property type="entry name" value="DUF2970"/>
    <property type="match status" value="1"/>
</dbReference>
<reference evidence="3" key="1">
    <citation type="submission" date="2019-02" db="EMBL/GenBank/DDBJ databases">
        <title>Complete genome sequence of Rhodoferax sp. Gr-4.</title>
        <authorList>
            <person name="Jin L."/>
        </authorList>
    </citation>
    <scope>NUCLEOTIDE SEQUENCE [LARGE SCALE GENOMIC DNA]</scope>
    <source>
        <strain evidence="3">Gr-4</strain>
    </source>
</reference>
<dbReference type="KEGG" id="rhg:EXZ61_16680"/>
<sequence>MKEDTAFSSKSTWLLSVKLVAWSFLGIRSKSAYQEDLARVNPMHVVLVGIAGVLLFVLSLIALVNWVVAK</sequence>
<dbReference type="AlphaFoldDB" id="A0A515ESY0"/>